<evidence type="ECO:0000313" key="2">
    <source>
        <dbReference type="EMBL" id="GAA6267018.1"/>
    </source>
</evidence>
<protein>
    <submittedName>
        <fullName evidence="2">Uncharacterized protein</fullName>
    </submittedName>
</protein>
<name>A0ABQ0ASL0_9FIRM</name>
<keyword evidence="1" id="KW-0812">Transmembrane</keyword>
<reference evidence="2 3" key="1">
    <citation type="submission" date="2024-04" db="EMBL/GenBank/DDBJ databases">
        <title>Defined microbial consortia suppress multidrug-resistant proinflammatory Enterobacteriaceae via ecological control.</title>
        <authorList>
            <person name="Furuichi M."/>
            <person name="Kawaguchi T."/>
            <person name="Pust M."/>
            <person name="Yasuma K."/>
            <person name="Plichta D."/>
            <person name="Hasegawa N."/>
            <person name="Ohya T."/>
            <person name="Bhattarai S."/>
            <person name="Sasajima S."/>
            <person name="Aoto Y."/>
            <person name="Tuganbaev T."/>
            <person name="Yaginuma M."/>
            <person name="Ueda M."/>
            <person name="Okahashi N."/>
            <person name="Amafuji K."/>
            <person name="Kiridooshi Y."/>
            <person name="Sugita K."/>
            <person name="Strazar M."/>
            <person name="Skelly A."/>
            <person name="Suda W."/>
            <person name="Hattori M."/>
            <person name="Nakamoto N."/>
            <person name="Caballero S."/>
            <person name="Norman J."/>
            <person name="Olle B."/>
            <person name="Tanoue T."/>
            <person name="Arita M."/>
            <person name="Bucci V."/>
            <person name="Atarashi K."/>
            <person name="Xavier R."/>
            <person name="Honda K."/>
        </authorList>
    </citation>
    <scope>NUCLEOTIDE SEQUENCE [LARGE SCALE GENOMIC DNA]</scope>
    <source>
        <strain evidence="3">f13</strain>
    </source>
</reference>
<dbReference type="Proteomes" id="UP001600894">
    <property type="component" value="Unassembled WGS sequence"/>
</dbReference>
<dbReference type="EMBL" id="BAABXL010000001">
    <property type="protein sequence ID" value="GAA6267018.1"/>
    <property type="molecule type" value="Genomic_DNA"/>
</dbReference>
<keyword evidence="1" id="KW-0472">Membrane</keyword>
<sequence>MRYHHLRFDIWLSLALAFVVSLGAEAVMDIIMPKAYESYEEEHIVVDGSIGGKAGDEVYRAQNVEDLLTHDTFTVESPGIEYRNEGAGFYGGRYMYSLKLPSGERVAASINDDSVQSMGESIFDGINIMPVGRVVFEDLTQDEGFLNQIEMGEKLTRTDFYVDMVGEALKMNEEDFTEVPTILVQLLAIIVCFPLFHALGAKLGVFPYFFPPKKQKKSEWK</sequence>
<keyword evidence="1" id="KW-1133">Transmembrane helix</keyword>
<feature type="transmembrane region" description="Helical" evidence="1">
    <location>
        <begin position="182"/>
        <end position="210"/>
    </location>
</feature>
<evidence type="ECO:0000256" key="1">
    <source>
        <dbReference type="SAM" id="Phobius"/>
    </source>
</evidence>
<keyword evidence="3" id="KW-1185">Reference proteome</keyword>
<proteinExistence type="predicted"/>
<dbReference type="RefSeq" id="WP_390468800.1">
    <property type="nucleotide sequence ID" value="NZ_BAABXL010000001.1"/>
</dbReference>
<accession>A0ABQ0ASL0</accession>
<comment type="caution">
    <text evidence="2">The sequence shown here is derived from an EMBL/GenBank/DDBJ whole genome shotgun (WGS) entry which is preliminary data.</text>
</comment>
<evidence type="ECO:0000313" key="3">
    <source>
        <dbReference type="Proteomes" id="UP001600894"/>
    </source>
</evidence>
<organism evidence="2 3">
    <name type="scientific">Enterocloster alcoholdehydrogenati</name>
    <dbReference type="NCBI Taxonomy" id="2547410"/>
    <lineage>
        <taxon>Bacteria</taxon>
        <taxon>Bacillati</taxon>
        <taxon>Bacillota</taxon>
        <taxon>Clostridia</taxon>
        <taxon>Lachnospirales</taxon>
        <taxon>Lachnospiraceae</taxon>
        <taxon>Enterocloster</taxon>
    </lineage>
</organism>
<gene>
    <name evidence="2" type="ORF">F130042H8_00780</name>
</gene>